<evidence type="ECO:0000259" key="8">
    <source>
        <dbReference type="PROSITE" id="PS51203"/>
    </source>
</evidence>
<evidence type="ECO:0000313" key="9">
    <source>
        <dbReference type="EMBL" id="CDJ52764.1"/>
    </source>
</evidence>
<dbReference type="OrthoDB" id="416217at2759"/>
<dbReference type="CDD" id="cd06467">
    <property type="entry name" value="p23_NUDC_like"/>
    <property type="match status" value="1"/>
</dbReference>
<keyword evidence="4" id="KW-0963">Cytoplasm</keyword>
<dbReference type="PANTHER" id="PTHR12356">
    <property type="entry name" value="NUCLEAR MOVEMENT PROTEIN NUDC"/>
    <property type="match status" value="1"/>
</dbReference>
<reference evidence="9" key="2">
    <citation type="submission" date="2013-10" db="EMBL/GenBank/DDBJ databases">
        <authorList>
            <person name="Aslett M."/>
        </authorList>
    </citation>
    <scope>NUCLEOTIDE SEQUENCE [LARGE SCALE GENOMIC DNA]</scope>
    <source>
        <strain evidence="9">Houghton</strain>
    </source>
</reference>
<organism evidence="9 10">
    <name type="scientific">Eimeria brunetti</name>
    <dbReference type="NCBI Taxonomy" id="51314"/>
    <lineage>
        <taxon>Eukaryota</taxon>
        <taxon>Sar</taxon>
        <taxon>Alveolata</taxon>
        <taxon>Apicomplexa</taxon>
        <taxon>Conoidasida</taxon>
        <taxon>Coccidia</taxon>
        <taxon>Eucoccidiorida</taxon>
        <taxon>Eimeriorina</taxon>
        <taxon>Eimeriidae</taxon>
        <taxon>Eimeria</taxon>
    </lineage>
</organism>
<proteinExistence type="inferred from homology"/>
<dbReference type="GO" id="GO:0006457">
    <property type="term" value="P:protein folding"/>
    <property type="evidence" value="ECO:0007669"/>
    <property type="project" value="TreeGrafter"/>
</dbReference>
<feature type="compositionally biased region" description="Basic and acidic residues" evidence="7">
    <location>
        <begin position="68"/>
        <end position="83"/>
    </location>
</feature>
<evidence type="ECO:0000256" key="6">
    <source>
        <dbReference type="ARBA" id="ARBA00030427"/>
    </source>
</evidence>
<dbReference type="GO" id="GO:0005737">
    <property type="term" value="C:cytoplasm"/>
    <property type="evidence" value="ECO:0007669"/>
    <property type="project" value="UniProtKB-SubCell"/>
</dbReference>
<feature type="region of interest" description="Disordered" evidence="7">
    <location>
        <begin position="68"/>
        <end position="184"/>
    </location>
</feature>
<dbReference type="Pfam" id="PF14050">
    <property type="entry name" value="Nudc_N"/>
    <property type="match status" value="1"/>
</dbReference>
<sequence length="348" mass="39458">MGSAAGDSAEDCRFDGLFATVAEQAGGIDPLFDYFFGFLCRKTDFFTVGRAACKDMLDNSFRKWTEKATQKAERERLQREKQQQQRQQQQQQQQQQQRQQQQQQQRKAPIDLSNRPKVEELTEEEEALFNPPETKPAAAAAATATKAAAEASSSKPAEKEADTSDDEPESTRPEGNGGQTDKYRWTQTLESVDVYVPLSEEVRAAQCQVKITATTLTLGLKGQEPILNGQFSQRVQAEDCMWTLEDRKTLHLSLEKTDKMRWWSCVLKGDPEIDTKTIVPENSKLSDLDPETRATVEKMMYDQQQKQRGLPTSDQQRQAEMLEKFKQAHPELDFSNAKINWGGNSFST</sequence>
<dbReference type="InterPro" id="IPR008978">
    <property type="entry name" value="HSP20-like_chaperone"/>
</dbReference>
<feature type="compositionally biased region" description="Low complexity" evidence="7">
    <location>
        <begin position="131"/>
        <end position="155"/>
    </location>
</feature>
<dbReference type="InterPro" id="IPR025934">
    <property type="entry name" value="NudC_N_dom"/>
</dbReference>
<dbReference type="Pfam" id="PF04969">
    <property type="entry name" value="CS"/>
    <property type="match status" value="1"/>
</dbReference>
<dbReference type="PROSITE" id="PS51203">
    <property type="entry name" value="CS"/>
    <property type="match status" value="1"/>
</dbReference>
<dbReference type="EMBL" id="HG713189">
    <property type="protein sequence ID" value="CDJ52764.1"/>
    <property type="molecule type" value="Genomic_DNA"/>
</dbReference>
<dbReference type="FunFam" id="2.60.40.790:FF:000001">
    <property type="entry name" value="Nuclear migration protein nudC"/>
    <property type="match status" value="1"/>
</dbReference>
<evidence type="ECO:0000256" key="2">
    <source>
        <dbReference type="ARBA" id="ARBA00010513"/>
    </source>
</evidence>
<reference evidence="9" key="1">
    <citation type="submission" date="2013-10" db="EMBL/GenBank/DDBJ databases">
        <title>Genomic analysis of the causative agents of coccidiosis in chickens.</title>
        <authorList>
            <person name="Reid A.J."/>
            <person name="Blake D."/>
            <person name="Billington K."/>
            <person name="Browne H."/>
            <person name="Dunn M."/>
            <person name="Hung S."/>
            <person name="Kawahara F."/>
            <person name="Miranda-Saavedra D."/>
            <person name="Mourier T."/>
            <person name="Nagra H."/>
            <person name="Otto T.D."/>
            <person name="Rawlings N."/>
            <person name="Sanchez A."/>
            <person name="Sanders M."/>
            <person name="Subramaniam C."/>
            <person name="Tay Y."/>
            <person name="Dear P."/>
            <person name="Doerig C."/>
            <person name="Gruber A."/>
            <person name="Parkinson J."/>
            <person name="Shirley M."/>
            <person name="Wan K.L."/>
            <person name="Berriman M."/>
            <person name="Tomley F."/>
            <person name="Pain A."/>
        </authorList>
    </citation>
    <scope>NUCLEOTIDE SEQUENCE [LARGE SCALE GENOMIC DNA]</scope>
    <source>
        <strain evidence="9">Houghton</strain>
    </source>
</reference>
<gene>
    <name evidence="9" type="ORF">EBH_0052310</name>
</gene>
<dbReference type="VEuPathDB" id="ToxoDB:EBH_0052310"/>
<dbReference type="SUPFAM" id="SSF49764">
    <property type="entry name" value="HSP20-like chaperones"/>
    <property type="match status" value="1"/>
</dbReference>
<keyword evidence="5" id="KW-0597">Phosphoprotein</keyword>
<accession>U6LVX4</accession>
<comment type="subcellular location">
    <subcellularLocation>
        <location evidence="1">Cytoplasm</location>
    </subcellularLocation>
</comment>
<comment type="similarity">
    <text evidence="2">Belongs to the nudC family.</text>
</comment>
<keyword evidence="10" id="KW-1185">Reference proteome</keyword>
<dbReference type="Gene3D" id="2.60.40.790">
    <property type="match status" value="1"/>
</dbReference>
<feature type="compositionally biased region" description="Low complexity" evidence="7">
    <location>
        <begin position="84"/>
        <end position="106"/>
    </location>
</feature>
<dbReference type="GO" id="GO:0051082">
    <property type="term" value="F:unfolded protein binding"/>
    <property type="evidence" value="ECO:0007669"/>
    <property type="project" value="TreeGrafter"/>
</dbReference>
<protein>
    <recommendedName>
        <fullName evidence="3">Nuclear migration protein nudC</fullName>
    </recommendedName>
    <alternativeName>
        <fullName evidence="6">Nuclear distribution protein C homolog</fullName>
    </alternativeName>
</protein>
<evidence type="ECO:0000313" key="10">
    <source>
        <dbReference type="Proteomes" id="UP000030750"/>
    </source>
</evidence>
<dbReference type="InterPro" id="IPR037898">
    <property type="entry name" value="NudC_fam"/>
</dbReference>
<feature type="domain" description="CS" evidence="8">
    <location>
        <begin position="178"/>
        <end position="267"/>
    </location>
</feature>
<evidence type="ECO:0000256" key="4">
    <source>
        <dbReference type="ARBA" id="ARBA00022490"/>
    </source>
</evidence>
<evidence type="ECO:0000256" key="3">
    <source>
        <dbReference type="ARBA" id="ARBA00017641"/>
    </source>
</evidence>
<evidence type="ECO:0000256" key="1">
    <source>
        <dbReference type="ARBA" id="ARBA00004496"/>
    </source>
</evidence>
<dbReference type="Proteomes" id="UP000030750">
    <property type="component" value="Unassembled WGS sequence"/>
</dbReference>
<name>U6LVX4_9EIME</name>
<evidence type="ECO:0000256" key="7">
    <source>
        <dbReference type="SAM" id="MobiDB-lite"/>
    </source>
</evidence>
<evidence type="ECO:0000256" key="5">
    <source>
        <dbReference type="ARBA" id="ARBA00022553"/>
    </source>
</evidence>
<dbReference type="AlphaFoldDB" id="U6LVX4"/>
<dbReference type="PANTHER" id="PTHR12356:SF3">
    <property type="entry name" value="NUCLEAR MIGRATION PROTEIN NUDC"/>
    <property type="match status" value="1"/>
</dbReference>
<dbReference type="InterPro" id="IPR007052">
    <property type="entry name" value="CS_dom"/>
</dbReference>